<organism evidence="1 2">
    <name type="scientific">Aplysia californica</name>
    <name type="common">California sea hare</name>
    <dbReference type="NCBI Taxonomy" id="6500"/>
    <lineage>
        <taxon>Eukaryota</taxon>
        <taxon>Metazoa</taxon>
        <taxon>Spiralia</taxon>
        <taxon>Lophotrochozoa</taxon>
        <taxon>Mollusca</taxon>
        <taxon>Gastropoda</taxon>
        <taxon>Heterobranchia</taxon>
        <taxon>Euthyneura</taxon>
        <taxon>Tectipleura</taxon>
        <taxon>Aplysiida</taxon>
        <taxon>Aplysioidea</taxon>
        <taxon>Aplysiidae</taxon>
        <taxon>Aplysia</taxon>
    </lineage>
</organism>
<dbReference type="Proteomes" id="UP000694888">
    <property type="component" value="Unplaced"/>
</dbReference>
<accession>A0ABM1A1V9</accession>
<dbReference type="GeneID" id="106012039"/>
<sequence length="129" mass="15004">MLETDTKDEFIFKEVQEFFEEKQTPQTNIVACAINGAPSMTDLFTKFNQVNLQLQGDDTNLIKAKSMLSSFLSKLEMFHRNIGRREFAQFPSLTETLQEGRVSDEELEIYTNHLRDLHADIKTMFTDIF</sequence>
<keyword evidence="1" id="KW-1185">Reference proteome</keyword>
<protein>
    <submittedName>
        <fullName evidence="2">Zinc finger BED domain-containing protein 5-like</fullName>
    </submittedName>
</protein>
<dbReference type="PANTHER" id="PTHR45913">
    <property type="entry name" value="EPM2A-INTERACTING PROTEIN 1"/>
    <property type="match status" value="1"/>
</dbReference>
<gene>
    <name evidence="2" type="primary">LOC106012039</name>
</gene>
<reference evidence="2" key="1">
    <citation type="submission" date="2025-08" db="UniProtKB">
        <authorList>
            <consortium name="RefSeq"/>
        </authorList>
    </citation>
    <scope>IDENTIFICATION</scope>
</reference>
<name>A0ABM1A1V9_APLCA</name>
<proteinExistence type="predicted"/>
<dbReference type="PANTHER" id="PTHR45913:SF22">
    <property type="entry name" value="SCAN BOX DOMAIN-CONTAINING PROTEIN"/>
    <property type="match status" value="1"/>
</dbReference>
<evidence type="ECO:0000313" key="2">
    <source>
        <dbReference type="RefSeq" id="XP_012939136.1"/>
    </source>
</evidence>
<evidence type="ECO:0000313" key="1">
    <source>
        <dbReference type="Proteomes" id="UP000694888"/>
    </source>
</evidence>
<dbReference type="RefSeq" id="XP_012939136.1">
    <property type="nucleotide sequence ID" value="XM_013083682.1"/>
</dbReference>